<name>A0A9D4LTL7_DREPO</name>
<proteinExistence type="predicted"/>
<comment type="caution">
    <text evidence="2">The sequence shown here is derived from an EMBL/GenBank/DDBJ whole genome shotgun (WGS) entry which is preliminary data.</text>
</comment>
<dbReference type="EMBL" id="JAIWYP010000002">
    <property type="protein sequence ID" value="KAH3864010.1"/>
    <property type="molecule type" value="Genomic_DNA"/>
</dbReference>
<evidence type="ECO:0000313" key="3">
    <source>
        <dbReference type="Proteomes" id="UP000828390"/>
    </source>
</evidence>
<dbReference type="AlphaFoldDB" id="A0A9D4LTL7"/>
<reference evidence="2" key="2">
    <citation type="submission" date="2020-11" db="EMBL/GenBank/DDBJ databases">
        <authorList>
            <person name="McCartney M.A."/>
            <person name="Auch B."/>
            <person name="Kono T."/>
            <person name="Mallez S."/>
            <person name="Becker A."/>
            <person name="Gohl D.M."/>
            <person name="Silverstein K.A.T."/>
            <person name="Koren S."/>
            <person name="Bechman K.B."/>
            <person name="Herman A."/>
            <person name="Abrahante J.E."/>
            <person name="Garbe J."/>
        </authorList>
    </citation>
    <scope>NUCLEOTIDE SEQUENCE</scope>
    <source>
        <strain evidence="2">Duluth1</strain>
        <tissue evidence="2">Whole animal</tissue>
    </source>
</reference>
<feature type="compositionally biased region" description="Basic and acidic residues" evidence="1">
    <location>
        <begin position="22"/>
        <end position="45"/>
    </location>
</feature>
<accession>A0A9D4LTL7</accession>
<evidence type="ECO:0000256" key="1">
    <source>
        <dbReference type="SAM" id="MobiDB-lite"/>
    </source>
</evidence>
<dbReference type="Proteomes" id="UP000828390">
    <property type="component" value="Unassembled WGS sequence"/>
</dbReference>
<gene>
    <name evidence="2" type="ORF">DPMN_027021</name>
</gene>
<keyword evidence="3" id="KW-1185">Reference proteome</keyword>
<organism evidence="2 3">
    <name type="scientific">Dreissena polymorpha</name>
    <name type="common">Zebra mussel</name>
    <name type="synonym">Mytilus polymorpha</name>
    <dbReference type="NCBI Taxonomy" id="45954"/>
    <lineage>
        <taxon>Eukaryota</taxon>
        <taxon>Metazoa</taxon>
        <taxon>Spiralia</taxon>
        <taxon>Lophotrochozoa</taxon>
        <taxon>Mollusca</taxon>
        <taxon>Bivalvia</taxon>
        <taxon>Autobranchia</taxon>
        <taxon>Heteroconchia</taxon>
        <taxon>Euheterodonta</taxon>
        <taxon>Imparidentia</taxon>
        <taxon>Neoheterodontei</taxon>
        <taxon>Myida</taxon>
        <taxon>Dreissenoidea</taxon>
        <taxon>Dreissenidae</taxon>
        <taxon>Dreissena</taxon>
    </lineage>
</organism>
<evidence type="ECO:0000313" key="2">
    <source>
        <dbReference type="EMBL" id="KAH3864010.1"/>
    </source>
</evidence>
<reference evidence="2" key="1">
    <citation type="journal article" date="2019" name="bioRxiv">
        <title>The Genome of the Zebra Mussel, Dreissena polymorpha: A Resource for Invasive Species Research.</title>
        <authorList>
            <person name="McCartney M.A."/>
            <person name="Auch B."/>
            <person name="Kono T."/>
            <person name="Mallez S."/>
            <person name="Zhang Y."/>
            <person name="Obille A."/>
            <person name="Becker A."/>
            <person name="Abrahante J.E."/>
            <person name="Garbe J."/>
            <person name="Badalamenti J.P."/>
            <person name="Herman A."/>
            <person name="Mangelson H."/>
            <person name="Liachko I."/>
            <person name="Sullivan S."/>
            <person name="Sone E.D."/>
            <person name="Koren S."/>
            <person name="Silverstein K.A.T."/>
            <person name="Beckman K.B."/>
            <person name="Gohl D.M."/>
        </authorList>
    </citation>
    <scope>NUCLEOTIDE SEQUENCE</scope>
    <source>
        <strain evidence="2">Duluth1</strain>
        <tissue evidence="2">Whole animal</tissue>
    </source>
</reference>
<sequence length="131" mass="14155">MAALTETPKATYIRPNAPSDQPTREIPHSFHAEVSKKLEDLKNSDSVDVMRALDTADGPVATSTGKHSRASRPTSGREHRRSRRGSTVTDADGNIVEAFGFLDGYSDGEGTDYHDSGQSTPTPARDNDINL</sequence>
<feature type="region of interest" description="Disordered" evidence="1">
    <location>
        <begin position="1"/>
        <end position="131"/>
    </location>
</feature>
<protein>
    <submittedName>
        <fullName evidence="2">Uncharacterized protein</fullName>
    </submittedName>
</protein>